<dbReference type="Pfam" id="PF02475">
    <property type="entry name" value="TRM5-TYW2_MTfase"/>
    <property type="match status" value="1"/>
</dbReference>
<gene>
    <name evidence="7" type="primary">cbiT</name>
    <name evidence="7" type="ORF">D5R97_00305</name>
</gene>
<name>A0A424YJ03_9FIRM</name>
<comment type="pathway">
    <text evidence="1">Cofactor biosynthesis; adenosylcobalamin biosynthesis.</text>
</comment>
<dbReference type="SUPFAM" id="SSF53335">
    <property type="entry name" value="S-adenosyl-L-methionine-dependent methyltransferases"/>
    <property type="match status" value="1"/>
</dbReference>
<dbReference type="GO" id="GO:0009236">
    <property type="term" value="P:cobalamin biosynthetic process"/>
    <property type="evidence" value="ECO:0007669"/>
    <property type="project" value="UniProtKB-UniPathway"/>
</dbReference>
<dbReference type="InterPro" id="IPR050714">
    <property type="entry name" value="Cobalamin_biosynth_MTase"/>
</dbReference>
<dbReference type="AlphaFoldDB" id="A0A424YJ03"/>
<dbReference type="GO" id="GO:0008276">
    <property type="term" value="F:protein methyltransferase activity"/>
    <property type="evidence" value="ECO:0007669"/>
    <property type="project" value="InterPro"/>
</dbReference>
<reference evidence="7 8" key="1">
    <citation type="submission" date="2018-08" db="EMBL/GenBank/DDBJ databases">
        <title>The metabolism and importance of syntrophic acetate oxidation coupled to methane or sulfide production in haloalkaline environments.</title>
        <authorList>
            <person name="Timmers P.H.A."/>
            <person name="Vavourakis C.D."/>
            <person name="Sorokin D.Y."/>
            <person name="Sinninghe Damste J.S."/>
            <person name="Muyzer G."/>
            <person name="Stams A.J.M."/>
            <person name="Plugge C.M."/>
        </authorList>
    </citation>
    <scope>NUCLEOTIDE SEQUENCE [LARGE SCALE GENOMIC DNA]</scope>
    <source>
        <strain evidence="7">MSAO_Bac1</strain>
    </source>
</reference>
<dbReference type="Proteomes" id="UP000285138">
    <property type="component" value="Unassembled WGS sequence"/>
</dbReference>
<dbReference type="InterPro" id="IPR014008">
    <property type="entry name" value="Cbl_synth_MTase_CbiT"/>
</dbReference>
<organism evidence="7 8">
    <name type="scientific">Candidatus Syntrophonatronum acetioxidans</name>
    <dbReference type="NCBI Taxonomy" id="1795816"/>
    <lineage>
        <taxon>Bacteria</taxon>
        <taxon>Bacillati</taxon>
        <taxon>Bacillota</taxon>
        <taxon>Clostridia</taxon>
        <taxon>Eubacteriales</taxon>
        <taxon>Syntrophomonadaceae</taxon>
        <taxon>Candidatus Syntrophonatronum</taxon>
    </lineage>
</organism>
<evidence type="ECO:0000313" key="8">
    <source>
        <dbReference type="Proteomes" id="UP000285138"/>
    </source>
</evidence>
<proteinExistence type="predicted"/>
<keyword evidence="2" id="KW-0169">Cobalamin biosynthesis</keyword>
<dbReference type="NCBIfam" id="TIGR02469">
    <property type="entry name" value="CbiT"/>
    <property type="match status" value="1"/>
</dbReference>
<evidence type="ECO:0000313" key="7">
    <source>
        <dbReference type="EMBL" id="RQD78477.1"/>
    </source>
</evidence>
<protein>
    <submittedName>
        <fullName evidence="7">Precorrin-6Y C5,15-methyltransferase (Decarboxylating) subunit CbiT</fullName>
    </submittedName>
</protein>
<dbReference type="Gene3D" id="3.40.50.150">
    <property type="entry name" value="Vaccinia Virus protein VP39"/>
    <property type="match status" value="1"/>
</dbReference>
<dbReference type="PANTHER" id="PTHR43182">
    <property type="entry name" value="COBALT-PRECORRIN-6B C(15)-METHYLTRANSFERASE (DECARBOXYLATING)"/>
    <property type="match status" value="1"/>
</dbReference>
<keyword evidence="3 7" id="KW-0489">Methyltransferase</keyword>
<evidence type="ECO:0000256" key="5">
    <source>
        <dbReference type="ARBA" id="ARBA00022691"/>
    </source>
</evidence>
<dbReference type="EMBL" id="QZAA01000016">
    <property type="protein sequence ID" value="RQD78477.1"/>
    <property type="molecule type" value="Genomic_DNA"/>
</dbReference>
<comment type="caution">
    <text evidence="7">The sequence shown here is derived from an EMBL/GenBank/DDBJ whole genome shotgun (WGS) entry which is preliminary data.</text>
</comment>
<evidence type="ECO:0000256" key="3">
    <source>
        <dbReference type="ARBA" id="ARBA00022603"/>
    </source>
</evidence>
<dbReference type="CDD" id="cd02440">
    <property type="entry name" value="AdoMet_MTases"/>
    <property type="match status" value="1"/>
</dbReference>
<keyword evidence="5" id="KW-0949">S-adenosyl-L-methionine</keyword>
<dbReference type="UniPathway" id="UPA00148"/>
<dbReference type="InterPro" id="IPR029063">
    <property type="entry name" value="SAM-dependent_MTases_sf"/>
</dbReference>
<feature type="domain" description="TRM5/TYW2-like methyltransferase" evidence="6">
    <location>
        <begin position="40"/>
        <end position="147"/>
    </location>
</feature>
<evidence type="ECO:0000259" key="6">
    <source>
        <dbReference type="Pfam" id="PF02475"/>
    </source>
</evidence>
<dbReference type="PANTHER" id="PTHR43182:SF1">
    <property type="entry name" value="COBALT-PRECORRIN-7 C(5)-METHYLTRANSFERASE"/>
    <property type="match status" value="1"/>
</dbReference>
<evidence type="ECO:0000256" key="4">
    <source>
        <dbReference type="ARBA" id="ARBA00022679"/>
    </source>
</evidence>
<evidence type="ECO:0000256" key="2">
    <source>
        <dbReference type="ARBA" id="ARBA00022573"/>
    </source>
</evidence>
<dbReference type="InterPro" id="IPR056743">
    <property type="entry name" value="TRM5-TYW2-like_MTfase"/>
</dbReference>
<dbReference type="GO" id="GO:0032259">
    <property type="term" value="P:methylation"/>
    <property type="evidence" value="ECO:0007669"/>
    <property type="project" value="UniProtKB-KW"/>
</dbReference>
<evidence type="ECO:0000256" key="1">
    <source>
        <dbReference type="ARBA" id="ARBA00004953"/>
    </source>
</evidence>
<keyword evidence="4 7" id="KW-0808">Transferase</keyword>
<accession>A0A424YJ03</accession>
<sequence>MSDKKWPYLTPGIRDEDFCQDRSIPLTKEEVRVLVLSKSRIGKDQVIYDVGAGTGSISIESALLARKGRVYAIEGNPAALGLLQKNKELFQVDNLEIIEGNAPEALEGLPRADRIIIGGSGGRLKEILEVCATRIKGKGIITVTAVTMNTLALAQDLLDKDPWENLQVVQIGVNRAVKAGRFKIFKALNPVFILTAERGFN</sequence>